<gene>
    <name evidence="1" type="ORF">BO94DRAFT_539983</name>
</gene>
<name>A0A317V6F4_9EURO</name>
<dbReference type="GeneID" id="37114956"/>
<reference evidence="1 2" key="1">
    <citation type="submission" date="2016-12" db="EMBL/GenBank/DDBJ databases">
        <title>The genomes of Aspergillus section Nigri reveals drivers in fungal speciation.</title>
        <authorList>
            <consortium name="DOE Joint Genome Institute"/>
            <person name="Vesth T.C."/>
            <person name="Nybo J."/>
            <person name="Theobald S."/>
            <person name="Brandl J."/>
            <person name="Frisvad J.C."/>
            <person name="Nielsen K.F."/>
            <person name="Lyhne E.K."/>
            <person name="Kogle M.E."/>
            <person name="Kuo A."/>
            <person name="Riley R."/>
            <person name="Clum A."/>
            <person name="Nolan M."/>
            <person name="Lipzen A."/>
            <person name="Salamov A."/>
            <person name="Henrissat B."/>
            <person name="Wiebenga A."/>
            <person name="De Vries R.P."/>
            <person name="Grigoriev I.V."/>
            <person name="Mortensen U.H."/>
            <person name="Andersen M.R."/>
            <person name="Baker S.E."/>
        </authorList>
    </citation>
    <scope>NUCLEOTIDE SEQUENCE [LARGE SCALE GENOMIC DNA]</scope>
    <source>
        <strain evidence="1 2">CBS 115572</strain>
    </source>
</reference>
<accession>A0A317V6F4</accession>
<comment type="caution">
    <text evidence="1">The sequence shown here is derived from an EMBL/GenBank/DDBJ whole genome shotgun (WGS) entry which is preliminary data.</text>
</comment>
<evidence type="ECO:0000313" key="2">
    <source>
        <dbReference type="Proteomes" id="UP000246702"/>
    </source>
</evidence>
<dbReference type="OrthoDB" id="4446873at2759"/>
<dbReference type="Proteomes" id="UP000246702">
    <property type="component" value="Unassembled WGS sequence"/>
</dbReference>
<evidence type="ECO:0000313" key="1">
    <source>
        <dbReference type="EMBL" id="PWY69646.1"/>
    </source>
</evidence>
<dbReference type="STRING" id="1450535.A0A317V6F4"/>
<protein>
    <submittedName>
        <fullName evidence="1">Uncharacterized protein</fullName>
    </submittedName>
</protein>
<dbReference type="RefSeq" id="XP_025462474.1">
    <property type="nucleotide sequence ID" value="XM_025612813.1"/>
</dbReference>
<sequence>MAFQVGTSLNIEGLLRAKANRGPPTTQADRLPENLIKNVSGMPLLLHRCSNFTGWDFELKQILKNISLKDLVNLDLPKPPIIYTREDKK</sequence>
<dbReference type="AlphaFoldDB" id="A0A317V6F4"/>
<proteinExistence type="predicted"/>
<organism evidence="1 2">
    <name type="scientific">Aspergillus sclerotioniger CBS 115572</name>
    <dbReference type="NCBI Taxonomy" id="1450535"/>
    <lineage>
        <taxon>Eukaryota</taxon>
        <taxon>Fungi</taxon>
        <taxon>Dikarya</taxon>
        <taxon>Ascomycota</taxon>
        <taxon>Pezizomycotina</taxon>
        <taxon>Eurotiomycetes</taxon>
        <taxon>Eurotiomycetidae</taxon>
        <taxon>Eurotiales</taxon>
        <taxon>Aspergillaceae</taxon>
        <taxon>Aspergillus</taxon>
        <taxon>Aspergillus subgen. Circumdati</taxon>
    </lineage>
</organism>
<dbReference type="EMBL" id="MSFK01000041">
    <property type="protein sequence ID" value="PWY69646.1"/>
    <property type="molecule type" value="Genomic_DNA"/>
</dbReference>
<keyword evidence="2" id="KW-1185">Reference proteome</keyword>